<dbReference type="PROSITE" id="PS50294">
    <property type="entry name" value="WD_REPEATS_REGION"/>
    <property type="match status" value="1"/>
</dbReference>
<sequence length="804" mass="83337">MCYEVRVMVMGGADEEESRAVEGRIADALSQLARTRRVAGTSVPPPAYIRRHAVEHAAAAGDLDPRLITPDFLPYIDAERLRSLNPTPTHAETSGLLRLWRQAAHGWEWDAPEANASALAFWAACAGEPLPRTELAEHWNPRWAQWPLGNGEILTRLPASVNAVATAALSDGRLAVVVSGHDGTVSVWDLDTGNPIGEPVTTGLSYAGPAAAAVLPDGRAMVVAGVSGGLRMWDPAGGGPSGEPVGGTVRALVTTVLPDRRVVAITGDVLGRANFWDITAGRFEARPFRSMDAHDRSVSALCVAELPDGRAGLLTTGGIGGDNTIRVWDLVTGEPAAAPLRHSSPVTAMTAARLPTGTTVVVAGAGGRDRRVWDLTTGDCTRTAVWAQALTTATLPDGRSVVVEAVRDYSLRVWDPSDASPVGPPLNGHTDIVQSVTTATRPDGRPIVVSGGDDGTVRCWDLETRPHSGPASVSGPYPLSSVVSARLPGGRDVIVAGGRDMRTASVTDLASGAPVGEPLLHRDRVLALATAELADGRTFVLAGGRDNERTVLVWDLAAAGAEGRVLSHGASSVLATAGLPDGRAVAITGHFVHGKHGAPGMLRVRDLLTGETVGEPLTSPDESVDATATGTLPDGRTVLIASTSKSESRAPALRVWDLSSQRLLGSLHGCVGGARAIATASLPHGPTVAITGEANGTLRLWDLAERRLLGTCHAHRHPVEAIATASLSDGRGVAVTGGGATVRLWDLSSFQPIGPPLRLPGRVCAVATARLDGRAVAAVAGDGLAVVHLERAGGDGRRGEGSRV</sequence>
<keyword evidence="5" id="KW-1185">Reference proteome</keyword>
<evidence type="ECO:0000256" key="2">
    <source>
        <dbReference type="ARBA" id="ARBA00022737"/>
    </source>
</evidence>
<dbReference type="SUPFAM" id="SSF50978">
    <property type="entry name" value="WD40 repeat-like"/>
    <property type="match status" value="1"/>
</dbReference>
<dbReference type="Pfam" id="PF00400">
    <property type="entry name" value="WD40"/>
    <property type="match status" value="4"/>
</dbReference>
<dbReference type="SMART" id="SM00320">
    <property type="entry name" value="WD40"/>
    <property type="match status" value="7"/>
</dbReference>
<dbReference type="Gene3D" id="2.130.10.10">
    <property type="entry name" value="YVTN repeat-like/Quinoprotein amine dehydrogenase"/>
    <property type="match status" value="4"/>
</dbReference>
<evidence type="ECO:0000256" key="3">
    <source>
        <dbReference type="PROSITE-ProRule" id="PRU00221"/>
    </source>
</evidence>
<evidence type="ECO:0000313" key="5">
    <source>
        <dbReference type="Proteomes" id="UP001617511"/>
    </source>
</evidence>
<dbReference type="PANTHER" id="PTHR19848">
    <property type="entry name" value="WD40 REPEAT PROTEIN"/>
    <property type="match status" value="1"/>
</dbReference>
<dbReference type="PRINTS" id="PR00320">
    <property type="entry name" value="GPROTEINBRPT"/>
</dbReference>
<protein>
    <submittedName>
        <fullName evidence="4">WD40 repeat domain-containing protein</fullName>
    </submittedName>
</protein>
<dbReference type="RefSeq" id="WP_402071969.1">
    <property type="nucleotide sequence ID" value="NZ_JBIVGG010000005.1"/>
</dbReference>
<keyword evidence="2" id="KW-0677">Repeat</keyword>
<dbReference type="InterPro" id="IPR015943">
    <property type="entry name" value="WD40/YVTN_repeat-like_dom_sf"/>
</dbReference>
<dbReference type="InterPro" id="IPR001680">
    <property type="entry name" value="WD40_rpt"/>
</dbReference>
<dbReference type="SUPFAM" id="SSF50998">
    <property type="entry name" value="Quinoprotein alcohol dehydrogenase-like"/>
    <property type="match status" value="1"/>
</dbReference>
<comment type="caution">
    <text evidence="4">The sequence shown here is derived from an EMBL/GenBank/DDBJ whole genome shotgun (WGS) entry which is preliminary data.</text>
</comment>
<dbReference type="PANTHER" id="PTHR19848:SF8">
    <property type="entry name" value="F-BOX AND WD REPEAT DOMAIN CONTAINING 7"/>
    <property type="match status" value="1"/>
</dbReference>
<keyword evidence="1 3" id="KW-0853">WD repeat</keyword>
<feature type="repeat" description="WD" evidence="3">
    <location>
        <begin position="157"/>
        <end position="198"/>
    </location>
</feature>
<dbReference type="InterPro" id="IPR020472">
    <property type="entry name" value="WD40_PAC1"/>
</dbReference>
<evidence type="ECO:0000313" key="4">
    <source>
        <dbReference type="EMBL" id="MFJ4079560.1"/>
    </source>
</evidence>
<organism evidence="4 5">
    <name type="scientific">Streptomyces iakyrus</name>
    <dbReference type="NCBI Taxonomy" id="68219"/>
    <lineage>
        <taxon>Bacteria</taxon>
        <taxon>Bacillati</taxon>
        <taxon>Actinomycetota</taxon>
        <taxon>Actinomycetes</taxon>
        <taxon>Kitasatosporales</taxon>
        <taxon>Streptomycetaceae</taxon>
        <taxon>Streptomyces</taxon>
    </lineage>
</organism>
<gene>
    <name evidence="4" type="ORF">ACIP2Z_11435</name>
</gene>
<feature type="repeat" description="WD" evidence="3">
    <location>
        <begin position="426"/>
        <end position="464"/>
    </location>
</feature>
<dbReference type="InterPro" id="IPR036322">
    <property type="entry name" value="WD40_repeat_dom_sf"/>
</dbReference>
<name>A0ABW8FBY9_9ACTN</name>
<dbReference type="InterPro" id="IPR011047">
    <property type="entry name" value="Quinoprotein_ADH-like_sf"/>
</dbReference>
<dbReference type="EMBL" id="JBIVGG010000005">
    <property type="protein sequence ID" value="MFJ4079560.1"/>
    <property type="molecule type" value="Genomic_DNA"/>
</dbReference>
<dbReference type="Proteomes" id="UP001617511">
    <property type="component" value="Unassembled WGS sequence"/>
</dbReference>
<proteinExistence type="predicted"/>
<dbReference type="PROSITE" id="PS50082">
    <property type="entry name" value="WD_REPEATS_2"/>
    <property type="match status" value="2"/>
</dbReference>
<evidence type="ECO:0000256" key="1">
    <source>
        <dbReference type="ARBA" id="ARBA00022574"/>
    </source>
</evidence>
<reference evidence="4 5" key="1">
    <citation type="submission" date="2024-10" db="EMBL/GenBank/DDBJ databases">
        <title>The Natural Products Discovery Center: Release of the First 8490 Sequenced Strains for Exploring Actinobacteria Biosynthetic Diversity.</title>
        <authorList>
            <person name="Kalkreuter E."/>
            <person name="Kautsar S.A."/>
            <person name="Yang D."/>
            <person name="Bader C.D."/>
            <person name="Teijaro C.N."/>
            <person name="Fluegel L."/>
            <person name="Davis C.M."/>
            <person name="Simpson J.R."/>
            <person name="Lauterbach L."/>
            <person name="Steele A.D."/>
            <person name="Gui C."/>
            <person name="Meng S."/>
            <person name="Li G."/>
            <person name="Viehrig K."/>
            <person name="Ye F."/>
            <person name="Su P."/>
            <person name="Kiefer A.F."/>
            <person name="Nichols A."/>
            <person name="Cepeda A.J."/>
            <person name="Yan W."/>
            <person name="Fan B."/>
            <person name="Jiang Y."/>
            <person name="Adhikari A."/>
            <person name="Zheng C.-J."/>
            <person name="Schuster L."/>
            <person name="Cowan T.M."/>
            <person name="Smanski M.J."/>
            <person name="Chevrette M.G."/>
            <person name="De Carvalho L.P.S."/>
            <person name="Shen B."/>
        </authorList>
    </citation>
    <scope>NUCLEOTIDE SEQUENCE [LARGE SCALE GENOMIC DNA]</scope>
    <source>
        <strain evidence="4 5">NPDC089932</strain>
    </source>
</reference>
<accession>A0ABW8FBY9</accession>